<evidence type="ECO:0000313" key="2">
    <source>
        <dbReference type="EMBL" id="MFM0239670.1"/>
    </source>
</evidence>
<keyword evidence="3" id="KW-1185">Reference proteome</keyword>
<comment type="caution">
    <text evidence="2">The sequence shown here is derived from an EMBL/GenBank/DDBJ whole genome shotgun (WGS) entry which is preliminary data.</text>
</comment>
<dbReference type="Proteomes" id="UP001629274">
    <property type="component" value="Unassembled WGS sequence"/>
</dbReference>
<name>A0ABW9BIF9_9BURK</name>
<keyword evidence="1" id="KW-1133">Transmembrane helix</keyword>
<gene>
    <name evidence="2" type="ORF">PQR03_16190</name>
</gene>
<feature type="transmembrane region" description="Helical" evidence="1">
    <location>
        <begin position="12"/>
        <end position="31"/>
    </location>
</feature>
<proteinExistence type="predicted"/>
<keyword evidence="1" id="KW-0472">Membrane</keyword>
<organism evidence="2 3">
    <name type="scientific">Paraburkholderia phytofirmans</name>
    <dbReference type="NCBI Taxonomy" id="261302"/>
    <lineage>
        <taxon>Bacteria</taxon>
        <taxon>Pseudomonadati</taxon>
        <taxon>Pseudomonadota</taxon>
        <taxon>Betaproteobacteria</taxon>
        <taxon>Burkholderiales</taxon>
        <taxon>Burkholderiaceae</taxon>
        <taxon>Paraburkholderia</taxon>
    </lineage>
</organism>
<evidence type="ECO:0008006" key="4">
    <source>
        <dbReference type="Google" id="ProtNLM"/>
    </source>
</evidence>
<evidence type="ECO:0000313" key="3">
    <source>
        <dbReference type="Proteomes" id="UP001629274"/>
    </source>
</evidence>
<protein>
    <recommendedName>
        <fullName evidence="4">Methyl-accepting chemotaxis sensory transducer</fullName>
    </recommendedName>
</protein>
<dbReference type="EMBL" id="JAQQDR010000005">
    <property type="protein sequence ID" value="MFM0239670.1"/>
    <property type="molecule type" value="Genomic_DNA"/>
</dbReference>
<dbReference type="RefSeq" id="WP_408263374.1">
    <property type="nucleotide sequence ID" value="NZ_JAQQCK010000012.1"/>
</dbReference>
<accession>A0ABW9BIF9</accession>
<keyword evidence="1" id="KW-0812">Transmembrane</keyword>
<reference evidence="2 3" key="1">
    <citation type="journal article" date="2024" name="Chem. Sci.">
        <title>Discovery of megapolipeptins by genome mining of a Burkholderiales bacteria collection.</title>
        <authorList>
            <person name="Paulo B.S."/>
            <person name="Recchia M.J.J."/>
            <person name="Lee S."/>
            <person name="Fergusson C.H."/>
            <person name="Romanowski S.B."/>
            <person name="Hernandez A."/>
            <person name="Krull N."/>
            <person name="Liu D.Y."/>
            <person name="Cavanagh H."/>
            <person name="Bos A."/>
            <person name="Gray C.A."/>
            <person name="Murphy B.T."/>
            <person name="Linington R.G."/>
            <person name="Eustaquio A.S."/>
        </authorList>
    </citation>
    <scope>NUCLEOTIDE SEQUENCE [LARGE SCALE GENOMIC DNA]</scope>
    <source>
        <strain evidence="2 3">RL17-351-BIE-A</strain>
    </source>
</reference>
<sequence>MSSFHRSDWLSVISPIVTLLIVAGGYVVSYVQEKGKNRAAVEDIDKLTRIAEDIKTENASRLASISHQNAVLIEQLKAKHELRFAAVDRRLQAHQEAFSRWRKLVANVHDEKIGPVAVECQSWWNDNALYLEPEVRNAFNRAYFAALDHRVLVEGGRVTGGGLESIEENMRVVLTLGDIIMRAVALPSLTEQETKAVAPRESQK</sequence>
<evidence type="ECO:0000256" key="1">
    <source>
        <dbReference type="SAM" id="Phobius"/>
    </source>
</evidence>